<dbReference type="EC" id="1.5.1.5" evidence="12"/>
<dbReference type="KEGG" id="dpn:BCB69_04295"/>
<keyword evidence="8 12" id="KW-0560">Oxidoreductase</keyword>
<feature type="domain" description="Tetrahydrofolate dehydrogenase/cyclohydrolase catalytic" evidence="13">
    <location>
        <begin position="4"/>
        <end position="117"/>
    </location>
</feature>
<dbReference type="GO" id="GO:0005829">
    <property type="term" value="C:cytosol"/>
    <property type="evidence" value="ECO:0007669"/>
    <property type="project" value="TreeGrafter"/>
</dbReference>
<keyword evidence="9 12" id="KW-0368">Histidine biosynthesis</keyword>
<evidence type="ECO:0000256" key="11">
    <source>
        <dbReference type="ARBA" id="ARBA00023268"/>
    </source>
</evidence>
<comment type="caution">
    <text evidence="12">Lacks conserved residue(s) required for the propagation of feature annotation.</text>
</comment>
<dbReference type="FunFam" id="3.40.50.720:FF:000094">
    <property type="entry name" value="Bifunctional protein FolD"/>
    <property type="match status" value="1"/>
</dbReference>
<organism evidence="15 17">
    <name type="scientific">Dialister pneumosintes</name>
    <dbReference type="NCBI Taxonomy" id="39950"/>
    <lineage>
        <taxon>Bacteria</taxon>
        <taxon>Bacillati</taxon>
        <taxon>Bacillota</taxon>
        <taxon>Negativicutes</taxon>
        <taxon>Veillonellales</taxon>
        <taxon>Veillonellaceae</taxon>
        <taxon>Dialister</taxon>
    </lineage>
</organism>
<reference evidence="17" key="1">
    <citation type="submission" date="2016-08" db="EMBL/GenBank/DDBJ databases">
        <authorList>
            <person name="Holder M.E."/>
            <person name="Ajami N.J."/>
            <person name="Petrosino J.F."/>
        </authorList>
    </citation>
    <scope>NUCLEOTIDE SEQUENCE [LARGE SCALE GENOMIC DNA]</scope>
    <source>
        <strain evidence="17">F0677</strain>
    </source>
</reference>
<evidence type="ECO:0000313" key="18">
    <source>
        <dbReference type="Proteomes" id="UP000266262"/>
    </source>
</evidence>
<keyword evidence="5 12" id="KW-0658">Purine biosynthesis</keyword>
<feature type="binding site" evidence="12">
    <location>
        <begin position="162"/>
        <end position="164"/>
    </location>
    <ligand>
        <name>NADP(+)</name>
        <dbReference type="ChEBI" id="CHEBI:58349"/>
    </ligand>
</feature>
<evidence type="ECO:0000259" key="14">
    <source>
        <dbReference type="Pfam" id="PF02882"/>
    </source>
</evidence>
<protein>
    <recommendedName>
        <fullName evidence="12">Bifunctional protein FolD</fullName>
    </recommendedName>
    <domain>
        <recommendedName>
            <fullName evidence="12">Methylenetetrahydrofolate dehydrogenase</fullName>
            <ecNumber evidence="12">1.5.1.5</ecNumber>
        </recommendedName>
    </domain>
    <domain>
        <recommendedName>
            <fullName evidence="12">Methenyltetrahydrofolate cyclohydrolase</fullName>
            <ecNumber evidence="12">3.5.4.9</ecNumber>
        </recommendedName>
    </domain>
</protein>
<keyword evidence="7 12" id="KW-0521">NADP</keyword>
<keyword evidence="11 12" id="KW-0511">Multifunctional enzyme</keyword>
<accession>A0A1B3WE56</accession>
<dbReference type="SUPFAM" id="SSF51735">
    <property type="entry name" value="NAD(P)-binding Rossmann-fold domains"/>
    <property type="match status" value="1"/>
</dbReference>
<dbReference type="InterPro" id="IPR020631">
    <property type="entry name" value="THF_DH/CycHdrlase_NAD-bd_dom"/>
</dbReference>
<keyword evidence="3 12" id="KW-0554">One-carbon metabolism</keyword>
<dbReference type="EC" id="3.5.4.9" evidence="12"/>
<reference evidence="15" key="2">
    <citation type="submission" date="2016-08" db="EMBL/GenBank/DDBJ databases">
        <authorList>
            <person name="Seilhamer J.J."/>
        </authorList>
    </citation>
    <scope>NUCLEOTIDE SEQUENCE [LARGE SCALE GENOMIC DNA]</scope>
    <source>
        <strain evidence="15">F0677</strain>
    </source>
</reference>
<comment type="pathway">
    <text evidence="1 12">One-carbon metabolism; tetrahydrofolate interconversion.</text>
</comment>
<dbReference type="GO" id="GO:0009086">
    <property type="term" value="P:methionine biosynthetic process"/>
    <property type="evidence" value="ECO:0007669"/>
    <property type="project" value="UniProtKB-KW"/>
</dbReference>
<comment type="catalytic activity">
    <reaction evidence="12">
        <text>(6R)-5,10-methylene-5,6,7,8-tetrahydrofolate + NADP(+) = (6R)-5,10-methenyltetrahydrofolate + NADPH</text>
        <dbReference type="Rhea" id="RHEA:22812"/>
        <dbReference type="ChEBI" id="CHEBI:15636"/>
        <dbReference type="ChEBI" id="CHEBI:57455"/>
        <dbReference type="ChEBI" id="CHEBI:57783"/>
        <dbReference type="ChEBI" id="CHEBI:58349"/>
        <dbReference type="EC" id="1.5.1.5"/>
    </reaction>
</comment>
<evidence type="ECO:0000256" key="3">
    <source>
        <dbReference type="ARBA" id="ARBA00022563"/>
    </source>
</evidence>
<dbReference type="Pfam" id="PF02882">
    <property type="entry name" value="THF_DHG_CYH_C"/>
    <property type="match status" value="1"/>
</dbReference>
<dbReference type="PANTHER" id="PTHR48099">
    <property type="entry name" value="C-1-TETRAHYDROFOLATE SYNTHASE, CYTOPLASMIC-RELATED"/>
    <property type="match status" value="1"/>
</dbReference>
<dbReference type="UniPathway" id="UPA00193"/>
<dbReference type="PRINTS" id="PR00085">
    <property type="entry name" value="THFDHDRGNASE"/>
</dbReference>
<dbReference type="PANTHER" id="PTHR48099:SF5">
    <property type="entry name" value="C-1-TETRAHYDROFOLATE SYNTHASE, CYTOPLASMIC"/>
    <property type="match status" value="1"/>
</dbReference>
<sequence length="279" mass="30481">MKILDGKVVAHHWKKKLQQQLLQWKDKGITPTLAIILAGEDKPSVMYTHFMKKVAIEYGFNLNVYKEENITEKQLITLIHTLNETKEITGILMMMPLPKSIDAQKVIQHINPDKDIDGLTTVNLGRLLNKEVGHIPCTPRAVMAILSFYDIELTGKNVVVLGRSTVVGKPISILLEEKNATVTVCHSHTKNLPEITCQADILVSAIGKPHLVNRDMVKPGAIVIDVGINQLRGKTVGDVDFEDVSSVVSAITPVPGGVGSVTTTMVVDGIVKAIAMQTT</sequence>
<evidence type="ECO:0000256" key="1">
    <source>
        <dbReference type="ARBA" id="ARBA00004777"/>
    </source>
</evidence>
<feature type="domain" description="Tetrahydrofolate dehydrogenase/cyclohydrolase NAD(P)-binding" evidence="14">
    <location>
        <begin position="136"/>
        <end position="276"/>
    </location>
</feature>
<evidence type="ECO:0000256" key="4">
    <source>
        <dbReference type="ARBA" id="ARBA00022605"/>
    </source>
</evidence>
<comment type="subunit">
    <text evidence="2 12">Homodimer.</text>
</comment>
<dbReference type="AlphaFoldDB" id="A0A1B3WE56"/>
<reference evidence="16 18" key="3">
    <citation type="submission" date="2018-08" db="EMBL/GenBank/DDBJ databases">
        <title>Draft genome sequence of Dialister pneumosintes KCOM 1685.</title>
        <authorList>
            <person name="Kook J.-K."/>
            <person name="Park S.-N."/>
            <person name="Lim Y.K."/>
        </authorList>
    </citation>
    <scope>NUCLEOTIDE SEQUENCE [LARGE SCALE GENOMIC DNA]</scope>
    <source>
        <strain evidence="16 18">KCOM 1685</strain>
    </source>
</reference>
<evidence type="ECO:0000256" key="5">
    <source>
        <dbReference type="ARBA" id="ARBA00022755"/>
    </source>
</evidence>
<proteinExistence type="inferred from homology"/>
<evidence type="ECO:0000256" key="10">
    <source>
        <dbReference type="ARBA" id="ARBA00023167"/>
    </source>
</evidence>
<name>A0A1B3WE56_9FIRM</name>
<dbReference type="Pfam" id="PF00763">
    <property type="entry name" value="THF_DHG_CYH"/>
    <property type="match status" value="1"/>
</dbReference>
<keyword evidence="6 12" id="KW-0378">Hydrolase</keyword>
<evidence type="ECO:0000256" key="7">
    <source>
        <dbReference type="ARBA" id="ARBA00022857"/>
    </source>
</evidence>
<evidence type="ECO:0000313" key="17">
    <source>
        <dbReference type="Proteomes" id="UP000094757"/>
    </source>
</evidence>
<dbReference type="Gene3D" id="3.40.50.720">
    <property type="entry name" value="NAD(P)-binding Rossmann-like Domain"/>
    <property type="match status" value="1"/>
</dbReference>
<dbReference type="SUPFAM" id="SSF53223">
    <property type="entry name" value="Aminoacid dehydrogenase-like, N-terminal domain"/>
    <property type="match status" value="1"/>
</dbReference>
<keyword evidence="4 12" id="KW-0028">Amino-acid biosynthesis</keyword>
<gene>
    <name evidence="12" type="primary">folD</name>
    <name evidence="15" type="ORF">BCB69_04295</name>
    <name evidence="16" type="ORF">DX915_05110</name>
</gene>
<evidence type="ECO:0000256" key="2">
    <source>
        <dbReference type="ARBA" id="ARBA00011738"/>
    </source>
</evidence>
<dbReference type="Gene3D" id="3.40.50.10860">
    <property type="entry name" value="Leucine Dehydrogenase, chain A, domain 1"/>
    <property type="match status" value="1"/>
</dbReference>
<dbReference type="InterPro" id="IPR020630">
    <property type="entry name" value="THF_DH/CycHdrlase_cat_dom"/>
</dbReference>
<evidence type="ECO:0000313" key="16">
    <source>
        <dbReference type="EMBL" id="RID94860.1"/>
    </source>
</evidence>
<evidence type="ECO:0000313" key="15">
    <source>
        <dbReference type="EMBL" id="AOH39246.1"/>
    </source>
</evidence>
<evidence type="ECO:0000256" key="8">
    <source>
        <dbReference type="ARBA" id="ARBA00023002"/>
    </source>
</evidence>
<dbReference type="CDD" id="cd01080">
    <property type="entry name" value="NAD_bind_m-THF_DH_Cyclohyd"/>
    <property type="match status" value="1"/>
</dbReference>
<dbReference type="STRING" id="39950.BCB69_04295"/>
<comment type="function">
    <text evidence="12">Catalyzes the oxidation of 5,10-methylenetetrahydrofolate to 5,10-methenyltetrahydrofolate and then the hydrolysis of 5,10-methenyltetrahydrofolate to 10-formyltetrahydrofolate.</text>
</comment>
<dbReference type="GO" id="GO:0000105">
    <property type="term" value="P:L-histidine biosynthetic process"/>
    <property type="evidence" value="ECO:0007669"/>
    <property type="project" value="UniProtKB-KW"/>
</dbReference>
<dbReference type="HAMAP" id="MF_01576">
    <property type="entry name" value="THF_DHG_CYH"/>
    <property type="match status" value="1"/>
</dbReference>
<dbReference type="RefSeq" id="WP_069177112.1">
    <property type="nucleotide sequence ID" value="NZ_CP017037.1"/>
</dbReference>
<dbReference type="GO" id="GO:0035999">
    <property type="term" value="P:tetrahydrofolate interconversion"/>
    <property type="evidence" value="ECO:0007669"/>
    <property type="project" value="UniProtKB-UniRule"/>
</dbReference>
<dbReference type="OrthoDB" id="9803580at2"/>
<comment type="similarity">
    <text evidence="12">Belongs to the tetrahydrofolate dehydrogenase/cyclohydrolase family.</text>
</comment>
<dbReference type="Proteomes" id="UP000266262">
    <property type="component" value="Unassembled WGS sequence"/>
</dbReference>
<dbReference type="GO" id="GO:0004488">
    <property type="term" value="F:methylenetetrahydrofolate dehydrogenase (NADP+) activity"/>
    <property type="evidence" value="ECO:0007669"/>
    <property type="project" value="UniProtKB-UniRule"/>
</dbReference>
<dbReference type="InterPro" id="IPR036291">
    <property type="entry name" value="NAD(P)-bd_dom_sf"/>
</dbReference>
<dbReference type="GO" id="GO:0006164">
    <property type="term" value="P:purine nucleotide biosynthetic process"/>
    <property type="evidence" value="ECO:0007669"/>
    <property type="project" value="UniProtKB-KW"/>
</dbReference>
<evidence type="ECO:0000256" key="12">
    <source>
        <dbReference type="HAMAP-Rule" id="MF_01576"/>
    </source>
</evidence>
<evidence type="ECO:0000256" key="6">
    <source>
        <dbReference type="ARBA" id="ARBA00022801"/>
    </source>
</evidence>
<dbReference type="Proteomes" id="UP000094757">
    <property type="component" value="Chromosome"/>
</dbReference>
<dbReference type="FunFam" id="3.40.50.10860:FF:000005">
    <property type="entry name" value="C-1-tetrahydrofolate synthase, cytoplasmic, putative"/>
    <property type="match status" value="1"/>
</dbReference>
<dbReference type="GO" id="GO:0004477">
    <property type="term" value="F:methenyltetrahydrofolate cyclohydrolase activity"/>
    <property type="evidence" value="ECO:0007669"/>
    <property type="project" value="UniProtKB-UniRule"/>
</dbReference>
<keyword evidence="18" id="KW-1185">Reference proteome</keyword>
<keyword evidence="10 12" id="KW-0486">Methionine biosynthesis</keyword>
<dbReference type="InterPro" id="IPR000672">
    <property type="entry name" value="THF_DH/CycHdrlase"/>
</dbReference>
<evidence type="ECO:0000259" key="13">
    <source>
        <dbReference type="Pfam" id="PF00763"/>
    </source>
</evidence>
<dbReference type="InterPro" id="IPR046346">
    <property type="entry name" value="Aminoacid_DH-like_N_sf"/>
</dbReference>
<comment type="catalytic activity">
    <reaction evidence="12">
        <text>(6R)-5,10-methenyltetrahydrofolate + H2O = (6R)-10-formyltetrahydrofolate + H(+)</text>
        <dbReference type="Rhea" id="RHEA:23700"/>
        <dbReference type="ChEBI" id="CHEBI:15377"/>
        <dbReference type="ChEBI" id="CHEBI:15378"/>
        <dbReference type="ChEBI" id="CHEBI:57455"/>
        <dbReference type="ChEBI" id="CHEBI:195366"/>
        <dbReference type="EC" id="3.5.4.9"/>
    </reaction>
</comment>
<dbReference type="EMBL" id="CP017037">
    <property type="protein sequence ID" value="AOH39246.1"/>
    <property type="molecule type" value="Genomic_DNA"/>
</dbReference>
<dbReference type="EMBL" id="QWKU01000001">
    <property type="protein sequence ID" value="RID94860.1"/>
    <property type="molecule type" value="Genomic_DNA"/>
</dbReference>
<evidence type="ECO:0000256" key="9">
    <source>
        <dbReference type="ARBA" id="ARBA00023102"/>
    </source>
</evidence>
<feature type="binding site" evidence="12">
    <location>
        <position position="228"/>
    </location>
    <ligand>
        <name>NADP(+)</name>
        <dbReference type="ChEBI" id="CHEBI:58349"/>
    </ligand>
</feature>